<dbReference type="EnsemblPlants" id="Kaladp0809s0042.1.v1.1">
    <property type="protein sequence ID" value="Kaladp0809s0042.1.v1.1.CDS.1"/>
    <property type="gene ID" value="Kaladp0809s0042.v1.1"/>
</dbReference>
<dbReference type="AlphaFoldDB" id="A0A7N0VI98"/>
<protein>
    <submittedName>
        <fullName evidence="1">Uncharacterized protein</fullName>
    </submittedName>
</protein>
<proteinExistence type="predicted"/>
<dbReference type="Proteomes" id="UP000594263">
    <property type="component" value="Unplaced"/>
</dbReference>
<keyword evidence="2" id="KW-1185">Reference proteome</keyword>
<dbReference type="Gramene" id="Kaladp0809s0042.1.v1.1">
    <property type="protein sequence ID" value="Kaladp0809s0042.1.v1.1.CDS.1"/>
    <property type="gene ID" value="Kaladp0809s0042.v1.1"/>
</dbReference>
<reference evidence="1" key="1">
    <citation type="submission" date="2021-01" db="UniProtKB">
        <authorList>
            <consortium name="EnsemblPlants"/>
        </authorList>
    </citation>
    <scope>IDENTIFICATION</scope>
</reference>
<evidence type="ECO:0000313" key="1">
    <source>
        <dbReference type="EnsemblPlants" id="Kaladp0809s0042.1.v1.1.CDS.1"/>
    </source>
</evidence>
<sequence>EDDPISTFNGVGVERSDFKQADDGLVLILRISSTIFTTSDVKGRTYGVLTVQVNQTCKSSTISSSMLGYLRSSTSNTSAVHSSLTTYHNERVVTHN</sequence>
<evidence type="ECO:0000313" key="2">
    <source>
        <dbReference type="Proteomes" id="UP000594263"/>
    </source>
</evidence>
<accession>A0A7N0VI98</accession>
<organism evidence="1 2">
    <name type="scientific">Kalanchoe fedtschenkoi</name>
    <name type="common">Lavender scallops</name>
    <name type="synonym">South American air plant</name>
    <dbReference type="NCBI Taxonomy" id="63787"/>
    <lineage>
        <taxon>Eukaryota</taxon>
        <taxon>Viridiplantae</taxon>
        <taxon>Streptophyta</taxon>
        <taxon>Embryophyta</taxon>
        <taxon>Tracheophyta</taxon>
        <taxon>Spermatophyta</taxon>
        <taxon>Magnoliopsida</taxon>
        <taxon>eudicotyledons</taxon>
        <taxon>Gunneridae</taxon>
        <taxon>Pentapetalae</taxon>
        <taxon>Saxifragales</taxon>
        <taxon>Crassulaceae</taxon>
        <taxon>Kalanchoe</taxon>
    </lineage>
</organism>
<name>A0A7N0VI98_KALFE</name>